<sequence length="411" mass="42614">MKTSFRSLASHIPRTESYIVSSKRTPFGAYGGKLKELKASELGGIAGKAALAELPAGVEVDQVFFGNVTQSDNSTAYLSRHVGHLSGLGPTVPALTINRLCGSGFQAAITAAQHISLGEAEVCLTGGAEAMSMSPHTLSGLSRFGTRYGIDLKLEDSLAAALVDQNPGGTKTPMGVTAENLAKKYGITREDCDNFALQSQQRYAEGLAAGAFTAELVPIPLKPVKGVPQSLAADEHPRPQSSLASLQKLPPVFVKETGTVTAGNASGICDGAAANIVMSEASLGKYGAKPLARIAAYAWSACEPEIMGIGPVVAVKQALSKVGKTVGDMDIIEVNEAFAAQWLAVQKELELPSEKTNMFGGAIAVGHPLGASGARILANLTHNLHRLNKQWALGAACIGGGQGIAVVLERC</sequence>
<dbReference type="PIRSF" id="PIRSF000429">
    <property type="entry name" value="Ac-CoA_Ac_transf"/>
    <property type="match status" value="1"/>
</dbReference>
<dbReference type="CDD" id="cd00751">
    <property type="entry name" value="thiolase"/>
    <property type="match status" value="1"/>
</dbReference>
<evidence type="ECO:0000313" key="8">
    <source>
        <dbReference type="EMBL" id="OCF34894.1"/>
    </source>
</evidence>
<dbReference type="SUPFAM" id="SSF53901">
    <property type="entry name" value="Thiolase-like"/>
    <property type="match status" value="2"/>
</dbReference>
<dbReference type="InterPro" id="IPR020613">
    <property type="entry name" value="Thiolase_CS"/>
</dbReference>
<evidence type="ECO:0000256" key="2">
    <source>
        <dbReference type="ARBA" id="ARBA00022679"/>
    </source>
</evidence>
<feature type="active site" description="Acyl-thioester intermediate" evidence="4">
    <location>
        <position position="101"/>
    </location>
</feature>
<feature type="domain" description="Thiolase C-terminal" evidence="7">
    <location>
        <begin position="289"/>
        <end position="410"/>
    </location>
</feature>
<protein>
    <submittedName>
        <fullName evidence="8">Acetyl-CoA acyltransferase 2</fullName>
    </submittedName>
</protein>
<feature type="active site" description="Proton acceptor" evidence="4">
    <location>
        <position position="367"/>
    </location>
</feature>
<comment type="similarity">
    <text evidence="1 5">Belongs to the thiolase-like superfamily. Thiolase family.</text>
</comment>
<reference evidence="9" key="2">
    <citation type="submission" date="2013-12" db="EMBL/GenBank/DDBJ databases">
        <title>Evolution of pathogenesis and genome organization in the Tremellales.</title>
        <authorList>
            <person name="Cuomo C."/>
            <person name="Litvintseva A."/>
            <person name="Heitman J."/>
            <person name="Chen Y."/>
            <person name="Sun S."/>
            <person name="Springer D."/>
            <person name="Dromer F."/>
            <person name="Young S."/>
            <person name="Zeng Q."/>
            <person name="Chapman S."/>
            <person name="Gujja S."/>
            <person name="Saif S."/>
            <person name="Birren B."/>
        </authorList>
    </citation>
    <scope>NUCLEOTIDE SEQUENCE [LARGE SCALE GENOMIC DNA]</scope>
    <source>
        <strain evidence="9">BCC8398</strain>
    </source>
</reference>
<dbReference type="InterPro" id="IPR020610">
    <property type="entry name" value="Thiolase_AS"/>
</dbReference>
<dbReference type="Pfam" id="PF00108">
    <property type="entry name" value="Thiolase_N"/>
    <property type="match status" value="1"/>
</dbReference>
<evidence type="ECO:0000313" key="9">
    <source>
        <dbReference type="Proteomes" id="UP000092666"/>
    </source>
</evidence>
<feature type="active site" description="Proton acceptor" evidence="4">
    <location>
        <position position="397"/>
    </location>
</feature>
<dbReference type="Proteomes" id="UP000092666">
    <property type="component" value="Unassembled WGS sequence"/>
</dbReference>
<dbReference type="PANTHER" id="PTHR18919:SF107">
    <property type="entry name" value="ACETYL-COA ACETYLTRANSFERASE, CYTOSOLIC"/>
    <property type="match status" value="1"/>
</dbReference>
<dbReference type="PANTHER" id="PTHR18919">
    <property type="entry name" value="ACETYL-COA C-ACYLTRANSFERASE"/>
    <property type="match status" value="1"/>
</dbReference>
<dbReference type="STRING" id="1296120.A0A1B9GV31"/>
<dbReference type="InterPro" id="IPR016039">
    <property type="entry name" value="Thiolase-like"/>
</dbReference>
<dbReference type="AlphaFoldDB" id="A0A1B9GV31"/>
<accession>A0A1B9GV31</accession>
<dbReference type="PROSITE" id="PS00737">
    <property type="entry name" value="THIOLASE_2"/>
    <property type="match status" value="1"/>
</dbReference>
<evidence type="ECO:0000259" key="6">
    <source>
        <dbReference type="Pfam" id="PF00108"/>
    </source>
</evidence>
<dbReference type="EMBL" id="KV700123">
    <property type="protein sequence ID" value="OCF34894.1"/>
    <property type="molecule type" value="Genomic_DNA"/>
</dbReference>
<dbReference type="GO" id="GO:0005739">
    <property type="term" value="C:mitochondrion"/>
    <property type="evidence" value="ECO:0007669"/>
    <property type="project" value="TreeGrafter"/>
</dbReference>
<dbReference type="InterPro" id="IPR020617">
    <property type="entry name" value="Thiolase_C"/>
</dbReference>
<dbReference type="PROSITE" id="PS00099">
    <property type="entry name" value="THIOLASE_3"/>
    <property type="match status" value="1"/>
</dbReference>
<organism evidence="8 9">
    <name type="scientific">Kwoniella heveanensis BCC8398</name>
    <dbReference type="NCBI Taxonomy" id="1296120"/>
    <lineage>
        <taxon>Eukaryota</taxon>
        <taxon>Fungi</taxon>
        <taxon>Dikarya</taxon>
        <taxon>Basidiomycota</taxon>
        <taxon>Agaricomycotina</taxon>
        <taxon>Tremellomycetes</taxon>
        <taxon>Tremellales</taxon>
        <taxon>Cryptococcaceae</taxon>
        <taxon>Kwoniella</taxon>
    </lineage>
</organism>
<evidence type="ECO:0000256" key="5">
    <source>
        <dbReference type="RuleBase" id="RU003557"/>
    </source>
</evidence>
<proteinExistence type="inferred from homology"/>
<keyword evidence="9" id="KW-1185">Reference proteome</keyword>
<reference evidence="8 9" key="1">
    <citation type="submission" date="2013-07" db="EMBL/GenBank/DDBJ databases">
        <title>The Genome Sequence of Cryptococcus heveanensis BCC8398.</title>
        <authorList>
            <consortium name="The Broad Institute Genome Sequencing Platform"/>
            <person name="Cuomo C."/>
            <person name="Litvintseva A."/>
            <person name="Chen Y."/>
            <person name="Heitman J."/>
            <person name="Sun S."/>
            <person name="Springer D."/>
            <person name="Dromer F."/>
            <person name="Young S.K."/>
            <person name="Zeng Q."/>
            <person name="Gargeya S."/>
            <person name="Fitzgerald M."/>
            <person name="Abouelleil A."/>
            <person name="Alvarado L."/>
            <person name="Berlin A.M."/>
            <person name="Chapman S.B."/>
            <person name="Dewar J."/>
            <person name="Goldberg J."/>
            <person name="Griggs A."/>
            <person name="Gujja S."/>
            <person name="Hansen M."/>
            <person name="Howarth C."/>
            <person name="Imamovic A."/>
            <person name="Larimer J."/>
            <person name="McCowan C."/>
            <person name="Murphy C."/>
            <person name="Pearson M."/>
            <person name="Priest M."/>
            <person name="Roberts A."/>
            <person name="Saif S."/>
            <person name="Shea T."/>
            <person name="Sykes S."/>
            <person name="Wortman J."/>
            <person name="Nusbaum C."/>
            <person name="Birren B."/>
        </authorList>
    </citation>
    <scope>NUCLEOTIDE SEQUENCE [LARGE SCALE GENOMIC DNA]</scope>
    <source>
        <strain evidence="8 9">BCC8398</strain>
    </source>
</reference>
<dbReference type="Gene3D" id="3.40.47.10">
    <property type="match status" value="1"/>
</dbReference>
<feature type="domain" description="Thiolase N-terminal" evidence="6">
    <location>
        <begin position="18"/>
        <end position="280"/>
    </location>
</feature>
<dbReference type="InterPro" id="IPR002155">
    <property type="entry name" value="Thiolase"/>
</dbReference>
<dbReference type="OrthoDB" id="5404651at2759"/>
<dbReference type="InterPro" id="IPR020616">
    <property type="entry name" value="Thiolase_N"/>
</dbReference>
<keyword evidence="2 5" id="KW-0808">Transferase</keyword>
<dbReference type="GO" id="GO:0006635">
    <property type="term" value="P:fatty acid beta-oxidation"/>
    <property type="evidence" value="ECO:0007669"/>
    <property type="project" value="TreeGrafter"/>
</dbReference>
<gene>
    <name evidence="8" type="ORF">I316_03441</name>
</gene>
<dbReference type="NCBIfam" id="TIGR01930">
    <property type="entry name" value="AcCoA-C-Actrans"/>
    <property type="match status" value="1"/>
</dbReference>
<evidence type="ECO:0000259" key="7">
    <source>
        <dbReference type="Pfam" id="PF02803"/>
    </source>
</evidence>
<dbReference type="GO" id="GO:0003985">
    <property type="term" value="F:acetyl-CoA C-acetyltransferase activity"/>
    <property type="evidence" value="ECO:0007669"/>
    <property type="project" value="TreeGrafter"/>
</dbReference>
<dbReference type="FunFam" id="3.40.47.10:FF:000010">
    <property type="entry name" value="Acetyl-CoA acetyltransferase (Thiolase)"/>
    <property type="match status" value="1"/>
</dbReference>
<evidence type="ECO:0000256" key="3">
    <source>
        <dbReference type="ARBA" id="ARBA00023315"/>
    </source>
</evidence>
<keyword evidence="3 5" id="KW-0012">Acyltransferase</keyword>
<dbReference type="Pfam" id="PF02803">
    <property type="entry name" value="Thiolase_C"/>
    <property type="match status" value="1"/>
</dbReference>
<evidence type="ECO:0000256" key="4">
    <source>
        <dbReference type="PIRSR" id="PIRSR000429-1"/>
    </source>
</evidence>
<evidence type="ECO:0000256" key="1">
    <source>
        <dbReference type="ARBA" id="ARBA00010982"/>
    </source>
</evidence>
<name>A0A1B9GV31_9TREE</name>